<protein>
    <submittedName>
        <fullName evidence="1">Uncharacterized protein</fullName>
    </submittedName>
</protein>
<dbReference type="EMBL" id="ADZU01000013">
    <property type="protein sequence ID" value="EFS93046.1"/>
    <property type="molecule type" value="Genomic_DNA"/>
</dbReference>
<gene>
    <name evidence="1" type="ORF">HMPREF9607_00677</name>
</gene>
<accession>A0ABP2K811</accession>
<comment type="caution">
    <text evidence="1">The sequence shown here is derived from an EMBL/GenBank/DDBJ whole genome shotgun (WGS) entry which is preliminary data.</text>
</comment>
<sequence length="60" mass="6720">MSSDDDLIIDSIGRQVFPDDESMTPQFDVWIHPVTDAEGMGLPTAWRSDCGDEHTFIQPP</sequence>
<evidence type="ECO:0000313" key="1">
    <source>
        <dbReference type="EMBL" id="EFS93046.1"/>
    </source>
</evidence>
<proteinExistence type="predicted"/>
<reference evidence="1" key="1">
    <citation type="submission" date="2010-08" db="EMBL/GenBank/DDBJ databases">
        <authorList>
            <person name="Weinstock G."/>
            <person name="Sodergren E."/>
            <person name="Clifton S."/>
            <person name="Fulton L."/>
            <person name="Fulton B."/>
            <person name="Courtney L."/>
            <person name="Fronick C."/>
            <person name="Harrison M."/>
            <person name="Strong C."/>
            <person name="Farmer C."/>
            <person name="Delahaunty K."/>
            <person name="Markovic C."/>
            <person name="Hall O."/>
            <person name="Minx P."/>
            <person name="Tomlinson C."/>
            <person name="Mitreva M."/>
            <person name="Hou S."/>
            <person name="Chen J."/>
            <person name="Wollam A."/>
            <person name="Pepin K.H."/>
            <person name="Johnson M."/>
            <person name="Bhonagiri V."/>
            <person name="Zhang X."/>
            <person name="Suruliraj S."/>
            <person name="Warren W."/>
            <person name="Chinwalla A."/>
            <person name="Mardis E.R."/>
            <person name="Wilson R.K."/>
        </authorList>
    </citation>
    <scope>NUCLEOTIDE SEQUENCE [LARGE SCALE GENOMIC DNA]</scope>
    <source>
        <strain evidence="1">HL044PA1</strain>
    </source>
</reference>
<name>A0ABP2K811_9ACTN</name>
<evidence type="ECO:0000313" key="2">
    <source>
        <dbReference type="Proteomes" id="UP000003179"/>
    </source>
</evidence>
<keyword evidence="2" id="KW-1185">Reference proteome</keyword>
<organism evidence="1 2">
    <name type="scientific">Cutibacterium modestum HL044PA1</name>
    <dbReference type="NCBI Taxonomy" id="765109"/>
    <lineage>
        <taxon>Bacteria</taxon>
        <taxon>Bacillati</taxon>
        <taxon>Actinomycetota</taxon>
        <taxon>Actinomycetes</taxon>
        <taxon>Propionibacteriales</taxon>
        <taxon>Propionibacteriaceae</taxon>
        <taxon>Cutibacterium</taxon>
        <taxon>Cutibacterium modestum</taxon>
    </lineage>
</organism>
<dbReference type="Proteomes" id="UP000003179">
    <property type="component" value="Unassembled WGS sequence"/>
</dbReference>